<accession>A0A1S3UK87</accession>
<evidence type="ECO:0000313" key="2">
    <source>
        <dbReference type="RefSeq" id="XP_014506349.1"/>
    </source>
</evidence>
<dbReference type="STRING" id="3916.A0A1S3UK87"/>
<gene>
    <name evidence="2" type="primary">LOC106766104</name>
</gene>
<dbReference type="AlphaFoldDB" id="A0A1S3UK87"/>
<reference evidence="2" key="2">
    <citation type="submission" date="2025-08" db="UniProtKB">
        <authorList>
            <consortium name="RefSeq"/>
        </authorList>
    </citation>
    <scope>IDENTIFICATION</scope>
    <source>
        <tissue evidence="2">Leaf</tissue>
    </source>
</reference>
<organism evidence="1 2">
    <name type="scientific">Vigna radiata var. radiata</name>
    <name type="common">Mung bean</name>
    <name type="synonym">Phaseolus aureus</name>
    <dbReference type="NCBI Taxonomy" id="3916"/>
    <lineage>
        <taxon>Eukaryota</taxon>
        <taxon>Viridiplantae</taxon>
        <taxon>Streptophyta</taxon>
        <taxon>Embryophyta</taxon>
        <taxon>Tracheophyta</taxon>
        <taxon>Spermatophyta</taxon>
        <taxon>Magnoliopsida</taxon>
        <taxon>eudicotyledons</taxon>
        <taxon>Gunneridae</taxon>
        <taxon>Pentapetalae</taxon>
        <taxon>rosids</taxon>
        <taxon>fabids</taxon>
        <taxon>Fabales</taxon>
        <taxon>Fabaceae</taxon>
        <taxon>Papilionoideae</taxon>
        <taxon>50 kb inversion clade</taxon>
        <taxon>NPAAA clade</taxon>
        <taxon>indigoferoid/millettioid clade</taxon>
        <taxon>Phaseoleae</taxon>
        <taxon>Vigna</taxon>
    </lineage>
</organism>
<proteinExistence type="predicted"/>
<dbReference type="PANTHER" id="PTHR11439">
    <property type="entry name" value="GAG-POL-RELATED RETROTRANSPOSON"/>
    <property type="match status" value="1"/>
</dbReference>
<dbReference type="PANTHER" id="PTHR11439:SF517">
    <property type="entry name" value="CYSTEINE-RICH RLK (RECEPTOR-LIKE PROTEIN KINASE) 8"/>
    <property type="match status" value="1"/>
</dbReference>
<dbReference type="RefSeq" id="XP_014506349.1">
    <property type="nucleotide sequence ID" value="XM_014650863.1"/>
</dbReference>
<keyword evidence="1" id="KW-1185">Reference proteome</keyword>
<reference evidence="1" key="1">
    <citation type="journal article" date="2014" name="Nat. Commun.">
        <title>Genome sequence of mungbean and insights into evolution within Vigna species.</title>
        <authorList>
            <person name="Kang Y.J."/>
            <person name="Kim S.K."/>
            <person name="Kim M.Y."/>
            <person name="Lestari P."/>
            <person name="Kim K.H."/>
            <person name="Ha B.K."/>
            <person name="Jun T.H."/>
            <person name="Hwang W.J."/>
            <person name="Lee T."/>
            <person name="Lee J."/>
            <person name="Shim S."/>
            <person name="Yoon M.Y."/>
            <person name="Jang Y.E."/>
            <person name="Han K.S."/>
            <person name="Taeprayoon P."/>
            <person name="Yoon N."/>
            <person name="Somta P."/>
            <person name="Tanya P."/>
            <person name="Kim K.S."/>
            <person name="Gwag J.G."/>
            <person name="Moon J.K."/>
            <person name="Lee Y.H."/>
            <person name="Park B.S."/>
            <person name="Bombarely A."/>
            <person name="Doyle J.J."/>
            <person name="Jackson S.A."/>
            <person name="Schafleitner R."/>
            <person name="Srinives P."/>
            <person name="Varshney R.K."/>
            <person name="Lee S.H."/>
        </authorList>
    </citation>
    <scope>NUCLEOTIDE SEQUENCE [LARGE SCALE GENOMIC DNA]</scope>
    <source>
        <strain evidence="1">cv. VC1973A</strain>
    </source>
</reference>
<name>A0A1S3UK87_VIGRR</name>
<protein>
    <submittedName>
        <fullName evidence="2">Uncharacterized protein LOC106766104</fullName>
    </submittedName>
</protein>
<evidence type="ECO:0000313" key="1">
    <source>
        <dbReference type="Proteomes" id="UP000087766"/>
    </source>
</evidence>
<dbReference type="OrthoDB" id="1922643at2759"/>
<sequence length="198" mass="22839">MTDFGRMRYFMGIEVIHSDMGIFICQRRYAREMLVRFNMTECNLVRNPIVSGTEDDEGTSVDATKFKQVVGSLMYLAVTRPDLMFGVSLISRYMANPKASHLAATKRILRYVKGTIEYGILYQKGGKTEITTYSDSHYTKDLDDRQSTYRAYCNTQEQVTDIMTKAAKLEKFDKLRQMLRVVDITTIKAYKNRALSIE</sequence>
<dbReference type="KEGG" id="vra:106766104"/>
<dbReference type="Proteomes" id="UP000087766">
    <property type="component" value="Chromosome 7"/>
</dbReference>
<dbReference type="GeneID" id="106766104"/>